<feature type="coiled-coil region" evidence="1">
    <location>
        <begin position="142"/>
        <end position="187"/>
    </location>
</feature>
<dbReference type="Proteomes" id="UP001607303">
    <property type="component" value="Unassembled WGS sequence"/>
</dbReference>
<evidence type="ECO:0000256" key="1">
    <source>
        <dbReference type="SAM" id="Coils"/>
    </source>
</evidence>
<organism evidence="2 3">
    <name type="scientific">Vespula maculifrons</name>
    <name type="common">Eastern yellow jacket</name>
    <name type="synonym">Wasp</name>
    <dbReference type="NCBI Taxonomy" id="7453"/>
    <lineage>
        <taxon>Eukaryota</taxon>
        <taxon>Metazoa</taxon>
        <taxon>Ecdysozoa</taxon>
        <taxon>Arthropoda</taxon>
        <taxon>Hexapoda</taxon>
        <taxon>Insecta</taxon>
        <taxon>Pterygota</taxon>
        <taxon>Neoptera</taxon>
        <taxon>Endopterygota</taxon>
        <taxon>Hymenoptera</taxon>
        <taxon>Apocrita</taxon>
        <taxon>Aculeata</taxon>
        <taxon>Vespoidea</taxon>
        <taxon>Vespidae</taxon>
        <taxon>Vespinae</taxon>
        <taxon>Vespula</taxon>
    </lineage>
</organism>
<accession>A0ABD2CN90</accession>
<name>A0ABD2CN90_VESMC</name>
<proteinExistence type="predicted"/>
<reference evidence="2 3" key="1">
    <citation type="journal article" date="2024" name="Ann. Entomol. Soc. Am.">
        <title>Genomic analyses of the southern and eastern yellowjacket wasps (Hymenoptera: Vespidae) reveal evolutionary signatures of social life.</title>
        <authorList>
            <person name="Catto M.A."/>
            <person name="Caine P.B."/>
            <person name="Orr S.E."/>
            <person name="Hunt B.G."/>
            <person name="Goodisman M.A.D."/>
        </authorList>
    </citation>
    <scope>NUCLEOTIDE SEQUENCE [LARGE SCALE GENOMIC DNA]</scope>
    <source>
        <strain evidence="2">232</strain>
        <tissue evidence="2">Head and thorax</tissue>
    </source>
</reference>
<gene>
    <name evidence="2" type="ORF">V1477_004948</name>
</gene>
<keyword evidence="3" id="KW-1185">Reference proteome</keyword>
<sequence length="305" mass="36789">MDLHAQYEIAIQRMVNLFVEFTKKIKAMKCLTLEKLIDELNIFKILIEKEMRTTPMIRKTYEIKIRTCQKDLKMAVKDVDGMTITYYLCLRHFRVVLSLLCFIALRCSLEEEILKFNEFKEEMIIDIAKEESISRSITEMAKKKMAEQIEKSEHEIMRICKEHQNKMELLRTEIDSFDEKIKLINAENATREKDLRTTRLKVQNKAIEVLAKYDRVIGTKYKLLEKLTSTNNALKEEQEELRTRLMDQNELYVRLKEEQEKEIMIAFLERMKHFQQNRAAKIIQKTWRLYHERQLLKRKKKTKRK</sequence>
<evidence type="ECO:0000313" key="2">
    <source>
        <dbReference type="EMBL" id="KAL2746578.1"/>
    </source>
</evidence>
<evidence type="ECO:0000313" key="3">
    <source>
        <dbReference type="Proteomes" id="UP001607303"/>
    </source>
</evidence>
<dbReference type="EMBL" id="JAYRBN010000037">
    <property type="protein sequence ID" value="KAL2746578.1"/>
    <property type="molecule type" value="Genomic_DNA"/>
</dbReference>
<comment type="caution">
    <text evidence="2">The sequence shown here is derived from an EMBL/GenBank/DDBJ whole genome shotgun (WGS) entry which is preliminary data.</text>
</comment>
<keyword evidence="1" id="KW-0175">Coiled coil</keyword>
<dbReference type="PROSITE" id="PS50096">
    <property type="entry name" value="IQ"/>
    <property type="match status" value="1"/>
</dbReference>
<feature type="coiled-coil region" evidence="1">
    <location>
        <begin position="224"/>
        <end position="258"/>
    </location>
</feature>
<dbReference type="AlphaFoldDB" id="A0ABD2CN90"/>
<protein>
    <submittedName>
        <fullName evidence="2">mRNA export factor GLE1-like</fullName>
    </submittedName>
</protein>